<dbReference type="STRING" id="199441.BkAM31D_03990"/>
<keyword evidence="1 8" id="KW-0963">Cytoplasm</keyword>
<dbReference type="InterPro" id="IPR029044">
    <property type="entry name" value="Nucleotide-diphossugar_trans"/>
</dbReference>
<feature type="binding site" evidence="8">
    <location>
        <position position="20"/>
    </location>
    <ligand>
        <name>GTP</name>
        <dbReference type="ChEBI" id="CHEBI:37565"/>
    </ligand>
</feature>
<dbReference type="GO" id="GO:0006777">
    <property type="term" value="P:Mo-molybdopterin cofactor biosynthetic process"/>
    <property type="evidence" value="ECO:0007669"/>
    <property type="project" value="UniProtKB-KW"/>
</dbReference>
<evidence type="ECO:0000256" key="5">
    <source>
        <dbReference type="ARBA" id="ARBA00022842"/>
    </source>
</evidence>
<comment type="domain">
    <text evidence="8">The N-terminal domain determines nucleotide recognition and specific binding, while the C-terminal domain determines the specific binding to the target protein.</text>
</comment>
<name>A0A1X9M6M1_9BACI</name>
<comment type="similarity">
    <text evidence="8">Belongs to the MobA family.</text>
</comment>
<dbReference type="PANTHER" id="PTHR19136">
    <property type="entry name" value="MOLYBDENUM COFACTOR GUANYLYLTRANSFERASE"/>
    <property type="match status" value="1"/>
</dbReference>
<dbReference type="InterPro" id="IPR025877">
    <property type="entry name" value="MobA-like_NTP_Trfase"/>
</dbReference>
<dbReference type="Gene3D" id="3.90.550.10">
    <property type="entry name" value="Spore Coat Polysaccharide Biosynthesis Protein SpsA, Chain A"/>
    <property type="match status" value="1"/>
</dbReference>
<dbReference type="Pfam" id="PF12804">
    <property type="entry name" value="NTP_transf_3"/>
    <property type="match status" value="1"/>
</dbReference>
<comment type="subcellular location">
    <subcellularLocation>
        <location evidence="8">Cytoplasm</location>
    </subcellularLocation>
</comment>
<feature type="binding site" evidence="8">
    <location>
        <begin position="8"/>
        <end position="10"/>
    </location>
    <ligand>
        <name>GTP</name>
        <dbReference type="ChEBI" id="CHEBI:37565"/>
    </ligand>
</feature>
<evidence type="ECO:0000256" key="1">
    <source>
        <dbReference type="ARBA" id="ARBA00022490"/>
    </source>
</evidence>
<evidence type="ECO:0000256" key="3">
    <source>
        <dbReference type="ARBA" id="ARBA00022723"/>
    </source>
</evidence>
<feature type="domain" description="MobA-like NTP transferase" evidence="9">
    <location>
        <begin position="5"/>
        <end position="162"/>
    </location>
</feature>
<evidence type="ECO:0000256" key="4">
    <source>
        <dbReference type="ARBA" id="ARBA00022741"/>
    </source>
</evidence>
<dbReference type="HAMAP" id="MF_00316">
    <property type="entry name" value="MobA"/>
    <property type="match status" value="1"/>
</dbReference>
<keyword evidence="3 8" id="KW-0479">Metal-binding</keyword>
<evidence type="ECO:0000256" key="8">
    <source>
        <dbReference type="HAMAP-Rule" id="MF_00316"/>
    </source>
</evidence>
<dbReference type="RefSeq" id="WP_066156130.1">
    <property type="nucleotide sequence ID" value="NZ_CP020814.1"/>
</dbReference>
<dbReference type="EC" id="2.7.7.77" evidence="8"/>
<dbReference type="CDD" id="cd02503">
    <property type="entry name" value="MobA"/>
    <property type="match status" value="1"/>
</dbReference>
<dbReference type="GO" id="GO:0005525">
    <property type="term" value="F:GTP binding"/>
    <property type="evidence" value="ECO:0007669"/>
    <property type="project" value="UniProtKB-UniRule"/>
</dbReference>
<keyword evidence="5 8" id="KW-0460">Magnesium</keyword>
<evidence type="ECO:0000256" key="7">
    <source>
        <dbReference type="ARBA" id="ARBA00023150"/>
    </source>
</evidence>
<dbReference type="KEGG" id="bkw:BkAM31D_03990"/>
<dbReference type="Proteomes" id="UP000193006">
    <property type="component" value="Chromosome"/>
</dbReference>
<evidence type="ECO:0000313" key="10">
    <source>
        <dbReference type="EMBL" id="ARK29076.1"/>
    </source>
</evidence>
<dbReference type="GO" id="GO:0005737">
    <property type="term" value="C:cytoplasm"/>
    <property type="evidence" value="ECO:0007669"/>
    <property type="project" value="UniProtKB-SubCell"/>
</dbReference>
<evidence type="ECO:0000256" key="6">
    <source>
        <dbReference type="ARBA" id="ARBA00023134"/>
    </source>
</evidence>
<feature type="binding site" evidence="8">
    <location>
        <position position="98"/>
    </location>
    <ligand>
        <name>GTP</name>
        <dbReference type="ChEBI" id="CHEBI:37565"/>
    </ligand>
</feature>
<keyword evidence="2 8" id="KW-0808">Transferase</keyword>
<keyword evidence="7 8" id="KW-0501">Molybdenum cofactor biosynthesis</keyword>
<evidence type="ECO:0000256" key="2">
    <source>
        <dbReference type="ARBA" id="ARBA00022679"/>
    </source>
</evidence>
<comment type="cofactor">
    <cofactor evidence="8">
        <name>Mg(2+)</name>
        <dbReference type="ChEBI" id="CHEBI:18420"/>
    </cofactor>
</comment>
<keyword evidence="6 8" id="KW-0342">GTP-binding</keyword>
<evidence type="ECO:0000259" key="9">
    <source>
        <dbReference type="Pfam" id="PF12804"/>
    </source>
</evidence>
<sequence length="191" mass="21687">MKISGVVLAGGQSSRYGKPKMFEQYNGVPFYQHSVNALVTSGVSPVYIVTNESIASHFQPLQAEVLLEKEQHKGPLYALSYAFEEINHADWLFVLAADIPFVSKEFVNTLLNQISRSEVDAIIPVSGDRLQPLLALYHKRCYHVAKDLLSKGEKSMKPLLQKVKTKSLSFPEDQKDFININYQIDWENEQR</sequence>
<keyword evidence="10" id="KW-0548">Nucleotidyltransferase</keyword>
<dbReference type="AlphaFoldDB" id="A0A1X9M6M1"/>
<dbReference type="GO" id="GO:0046872">
    <property type="term" value="F:metal ion binding"/>
    <property type="evidence" value="ECO:0007669"/>
    <property type="project" value="UniProtKB-KW"/>
</dbReference>
<dbReference type="GO" id="GO:0061603">
    <property type="term" value="F:molybdenum cofactor guanylyltransferase activity"/>
    <property type="evidence" value="ECO:0007669"/>
    <property type="project" value="UniProtKB-EC"/>
</dbReference>
<proteinExistence type="inferred from homology"/>
<organism evidence="10 11">
    <name type="scientific">Halalkalibacter krulwichiae</name>
    <dbReference type="NCBI Taxonomy" id="199441"/>
    <lineage>
        <taxon>Bacteria</taxon>
        <taxon>Bacillati</taxon>
        <taxon>Bacillota</taxon>
        <taxon>Bacilli</taxon>
        <taxon>Bacillales</taxon>
        <taxon>Bacillaceae</taxon>
        <taxon>Halalkalibacter</taxon>
    </lineage>
</organism>
<gene>
    <name evidence="8 10" type="primary">mobA</name>
    <name evidence="10" type="ORF">BkAM31D_03990</name>
</gene>
<reference evidence="10 11" key="1">
    <citation type="submission" date="2017-04" db="EMBL/GenBank/DDBJ databases">
        <title>Bacillus krulwichiae AM31D Genome sequencing and assembly.</title>
        <authorList>
            <person name="Krulwich T.A."/>
            <person name="Anastor L."/>
            <person name="Ehrlich R."/>
            <person name="Ehrlich G.D."/>
            <person name="Janto B."/>
        </authorList>
    </citation>
    <scope>NUCLEOTIDE SEQUENCE [LARGE SCALE GENOMIC DNA]</scope>
    <source>
        <strain evidence="10 11">AM31D</strain>
    </source>
</reference>
<dbReference type="SUPFAM" id="SSF53448">
    <property type="entry name" value="Nucleotide-diphospho-sugar transferases"/>
    <property type="match status" value="1"/>
</dbReference>
<dbReference type="InterPro" id="IPR013482">
    <property type="entry name" value="Molybde_CF_guanTrfase"/>
</dbReference>
<dbReference type="PANTHER" id="PTHR19136:SF81">
    <property type="entry name" value="MOLYBDENUM COFACTOR GUANYLYLTRANSFERASE"/>
    <property type="match status" value="1"/>
</dbReference>
<feature type="binding site" evidence="8">
    <location>
        <position position="98"/>
    </location>
    <ligand>
        <name>Mg(2+)</name>
        <dbReference type="ChEBI" id="CHEBI:18420"/>
    </ligand>
</feature>
<comment type="catalytic activity">
    <reaction evidence="8">
        <text>Mo-molybdopterin + GTP + H(+) = Mo-molybdopterin guanine dinucleotide + diphosphate</text>
        <dbReference type="Rhea" id="RHEA:34243"/>
        <dbReference type="ChEBI" id="CHEBI:15378"/>
        <dbReference type="ChEBI" id="CHEBI:33019"/>
        <dbReference type="ChEBI" id="CHEBI:37565"/>
        <dbReference type="ChEBI" id="CHEBI:71302"/>
        <dbReference type="ChEBI" id="CHEBI:71310"/>
        <dbReference type="EC" id="2.7.7.77"/>
    </reaction>
</comment>
<keyword evidence="11" id="KW-1185">Reference proteome</keyword>
<comment type="caution">
    <text evidence="8">Lacks conserved residue(s) required for the propagation of feature annotation.</text>
</comment>
<evidence type="ECO:0000313" key="11">
    <source>
        <dbReference type="Proteomes" id="UP000193006"/>
    </source>
</evidence>
<comment type="function">
    <text evidence="8">Transfers a GMP moiety from GTP to Mo-molybdopterin (Mo-MPT) cofactor (Moco or molybdenum cofactor) to form Mo-molybdopterin guanine dinucleotide (Mo-MGD) cofactor.</text>
</comment>
<dbReference type="EMBL" id="CP020814">
    <property type="protein sequence ID" value="ARK29076.1"/>
    <property type="molecule type" value="Genomic_DNA"/>
</dbReference>
<accession>A0A1X9M6M1</accession>
<protein>
    <recommendedName>
        <fullName evidence="8">Probable molybdenum cofactor guanylyltransferase</fullName>
        <shortName evidence="8">MoCo guanylyltransferase</shortName>
        <ecNumber evidence="8">2.7.7.77</ecNumber>
    </recommendedName>
    <alternativeName>
        <fullName evidence="8">GTP:molybdopterin guanylyltransferase</fullName>
    </alternativeName>
    <alternativeName>
        <fullName evidence="8">Mo-MPT guanylyltransferase</fullName>
    </alternativeName>
    <alternativeName>
        <fullName evidence="8">Molybdopterin guanylyltransferase</fullName>
    </alternativeName>
    <alternativeName>
        <fullName evidence="8">Molybdopterin-guanine dinucleotide synthase</fullName>
        <shortName evidence="8">MGD synthase</shortName>
    </alternativeName>
</protein>
<keyword evidence="4 8" id="KW-0547">Nucleotide-binding</keyword>